<gene>
    <name evidence="2" type="ORF">PIB30_019552</name>
</gene>
<organism evidence="2 3">
    <name type="scientific">Stylosanthes scabra</name>
    <dbReference type="NCBI Taxonomy" id="79078"/>
    <lineage>
        <taxon>Eukaryota</taxon>
        <taxon>Viridiplantae</taxon>
        <taxon>Streptophyta</taxon>
        <taxon>Embryophyta</taxon>
        <taxon>Tracheophyta</taxon>
        <taxon>Spermatophyta</taxon>
        <taxon>Magnoliopsida</taxon>
        <taxon>eudicotyledons</taxon>
        <taxon>Gunneridae</taxon>
        <taxon>Pentapetalae</taxon>
        <taxon>rosids</taxon>
        <taxon>fabids</taxon>
        <taxon>Fabales</taxon>
        <taxon>Fabaceae</taxon>
        <taxon>Papilionoideae</taxon>
        <taxon>50 kb inversion clade</taxon>
        <taxon>dalbergioids sensu lato</taxon>
        <taxon>Dalbergieae</taxon>
        <taxon>Pterocarpus clade</taxon>
        <taxon>Stylosanthes</taxon>
    </lineage>
</organism>
<evidence type="ECO:0000256" key="1">
    <source>
        <dbReference type="SAM" id="MobiDB-lite"/>
    </source>
</evidence>
<dbReference type="Proteomes" id="UP001341840">
    <property type="component" value="Unassembled WGS sequence"/>
</dbReference>
<evidence type="ECO:0000313" key="3">
    <source>
        <dbReference type="Proteomes" id="UP001341840"/>
    </source>
</evidence>
<keyword evidence="3" id="KW-1185">Reference proteome</keyword>
<dbReference type="EMBL" id="JASCZI010181303">
    <property type="protein sequence ID" value="MED6181478.1"/>
    <property type="molecule type" value="Genomic_DNA"/>
</dbReference>
<comment type="caution">
    <text evidence="2">The sequence shown here is derived from an EMBL/GenBank/DDBJ whole genome shotgun (WGS) entry which is preliminary data.</text>
</comment>
<proteinExistence type="predicted"/>
<sequence length="130" mass="14847">MGLKRLQGNTNLHGPHGKRVTIMDAGHSKNRYRVLLLWPRLVFPRRRRHQRRPHHASDAALCRCRILRQTPTVVRTCNSETVLRGRLCVMANVPFFCTALPLFLAAAPTCNNVAPLLRRLREQIPVLTPS</sequence>
<name>A0ABU6WBF7_9FABA</name>
<reference evidence="2 3" key="1">
    <citation type="journal article" date="2023" name="Plants (Basel)">
        <title>Bridging the Gap: Combining Genomics and Transcriptomics Approaches to Understand Stylosanthes scabra, an Orphan Legume from the Brazilian Caatinga.</title>
        <authorList>
            <person name="Ferreira-Neto J.R.C."/>
            <person name="da Silva M.D."/>
            <person name="Binneck E."/>
            <person name="de Melo N.F."/>
            <person name="da Silva R.H."/>
            <person name="de Melo A.L.T.M."/>
            <person name="Pandolfi V."/>
            <person name="Bustamante F.O."/>
            <person name="Brasileiro-Vidal A.C."/>
            <person name="Benko-Iseppon A.M."/>
        </authorList>
    </citation>
    <scope>NUCLEOTIDE SEQUENCE [LARGE SCALE GENOMIC DNA]</scope>
    <source>
        <tissue evidence="2">Leaves</tissue>
    </source>
</reference>
<feature type="region of interest" description="Disordered" evidence="1">
    <location>
        <begin position="1"/>
        <end position="20"/>
    </location>
</feature>
<accession>A0ABU6WBF7</accession>
<evidence type="ECO:0000313" key="2">
    <source>
        <dbReference type="EMBL" id="MED6181478.1"/>
    </source>
</evidence>
<feature type="non-terminal residue" evidence="2">
    <location>
        <position position="130"/>
    </location>
</feature>
<protein>
    <submittedName>
        <fullName evidence="2">Uncharacterized protein</fullName>
    </submittedName>
</protein>